<evidence type="ECO:0000259" key="14">
    <source>
        <dbReference type="PROSITE" id="PS50262"/>
    </source>
</evidence>
<comment type="subcellular location">
    <subcellularLocation>
        <location evidence="1">Cell membrane</location>
        <topology evidence="1">Multi-pass membrane protein</topology>
    </subcellularLocation>
</comment>
<evidence type="ECO:0000256" key="9">
    <source>
        <dbReference type="ARBA" id="ARBA00023170"/>
    </source>
</evidence>
<evidence type="ECO:0000256" key="4">
    <source>
        <dbReference type="ARBA" id="ARBA00022692"/>
    </source>
</evidence>
<feature type="transmembrane region" description="Helical" evidence="13">
    <location>
        <begin position="200"/>
        <end position="221"/>
    </location>
</feature>
<dbReference type="PRINTS" id="PR00526">
    <property type="entry name" value="FMETLEUPHER"/>
</dbReference>
<dbReference type="GO" id="GO:0006935">
    <property type="term" value="P:chemotaxis"/>
    <property type="evidence" value="ECO:0007669"/>
    <property type="project" value="UniProtKB-KW"/>
</dbReference>
<dbReference type="GO" id="GO:0007204">
    <property type="term" value="P:positive regulation of cytosolic calcium ion concentration"/>
    <property type="evidence" value="ECO:0007669"/>
    <property type="project" value="TreeGrafter"/>
</dbReference>
<feature type="domain" description="G-protein coupled receptors family 1 profile" evidence="14">
    <location>
        <begin position="52"/>
        <end position="293"/>
    </location>
</feature>
<dbReference type="Proteomes" id="UP000314986">
    <property type="component" value="Unassembled WGS sequence"/>
</dbReference>
<evidence type="ECO:0000256" key="2">
    <source>
        <dbReference type="ARBA" id="ARBA00022475"/>
    </source>
</evidence>
<dbReference type="PROSITE" id="PS00237">
    <property type="entry name" value="G_PROTEIN_RECEP_F1_1"/>
    <property type="match status" value="1"/>
</dbReference>
<dbReference type="GO" id="GO:0004878">
    <property type="term" value="F:complement component C5a receptor activity"/>
    <property type="evidence" value="ECO:0007669"/>
    <property type="project" value="TreeGrafter"/>
</dbReference>
<reference evidence="16" key="3">
    <citation type="journal article" date="2014" name="Nature">
        <title>Elephant shark genome provides unique insights into gnathostome evolution.</title>
        <authorList>
            <consortium name="International Elephant Shark Genome Sequencing Consortium"/>
            <person name="Venkatesh B."/>
            <person name="Lee A.P."/>
            <person name="Ravi V."/>
            <person name="Maurya A.K."/>
            <person name="Lian M.M."/>
            <person name="Swann J.B."/>
            <person name="Ohta Y."/>
            <person name="Flajnik M.F."/>
            <person name="Sutoh Y."/>
            <person name="Kasahara M."/>
            <person name="Hoon S."/>
            <person name="Gangu V."/>
            <person name="Roy S.W."/>
            <person name="Irimia M."/>
            <person name="Korzh V."/>
            <person name="Kondrychyn I."/>
            <person name="Lim Z.W."/>
            <person name="Tay B.H."/>
            <person name="Tohari S."/>
            <person name="Kong K.W."/>
            <person name="Ho S."/>
            <person name="Lorente-Galdos B."/>
            <person name="Quilez J."/>
            <person name="Marques-Bonet T."/>
            <person name="Raney B.J."/>
            <person name="Ingham P.W."/>
            <person name="Tay A."/>
            <person name="Hillier L.W."/>
            <person name="Minx P."/>
            <person name="Boehm T."/>
            <person name="Wilson R.K."/>
            <person name="Brenner S."/>
            <person name="Warren W.C."/>
        </authorList>
    </citation>
    <scope>NUCLEOTIDE SEQUENCE [LARGE SCALE GENOMIC DNA]</scope>
</reference>
<dbReference type="AlphaFoldDB" id="A0A4W3H2G3"/>
<dbReference type="InterPro" id="IPR000276">
    <property type="entry name" value="GPCR_Rhodpsn"/>
</dbReference>
<organism evidence="15 16">
    <name type="scientific">Callorhinchus milii</name>
    <name type="common">Ghost shark</name>
    <dbReference type="NCBI Taxonomy" id="7868"/>
    <lineage>
        <taxon>Eukaryota</taxon>
        <taxon>Metazoa</taxon>
        <taxon>Chordata</taxon>
        <taxon>Craniata</taxon>
        <taxon>Vertebrata</taxon>
        <taxon>Chondrichthyes</taxon>
        <taxon>Holocephali</taxon>
        <taxon>Chimaeriformes</taxon>
        <taxon>Callorhinchidae</taxon>
        <taxon>Callorhinchus</taxon>
    </lineage>
</organism>
<keyword evidence="3" id="KW-0145">Chemotaxis</keyword>
<dbReference type="FunFam" id="1.20.1070.10:FF:000034">
    <property type="entry name" value="G-protein coupled receptor 1"/>
    <property type="match status" value="1"/>
</dbReference>
<protein>
    <submittedName>
        <fullName evidence="15">Complement C5a receptor 1</fullName>
    </submittedName>
</protein>
<evidence type="ECO:0000256" key="3">
    <source>
        <dbReference type="ARBA" id="ARBA00022500"/>
    </source>
</evidence>
<reference evidence="15" key="4">
    <citation type="submission" date="2025-08" db="UniProtKB">
        <authorList>
            <consortium name="Ensembl"/>
        </authorList>
    </citation>
    <scope>IDENTIFICATION</scope>
</reference>
<dbReference type="GeneTree" id="ENSGT01140000282544"/>
<dbReference type="PRINTS" id="PR00237">
    <property type="entry name" value="GPCRRHODOPSN"/>
</dbReference>
<feature type="transmembrane region" description="Helical" evidence="13">
    <location>
        <begin position="109"/>
        <end position="130"/>
    </location>
</feature>
<dbReference type="GO" id="GO:0006954">
    <property type="term" value="P:inflammatory response"/>
    <property type="evidence" value="ECO:0007669"/>
    <property type="project" value="TreeGrafter"/>
</dbReference>
<dbReference type="Gene3D" id="1.20.1070.10">
    <property type="entry name" value="Rhodopsin 7-helix transmembrane proteins"/>
    <property type="match status" value="1"/>
</dbReference>
<dbReference type="GO" id="GO:0005886">
    <property type="term" value="C:plasma membrane"/>
    <property type="evidence" value="ECO:0007669"/>
    <property type="project" value="UniProtKB-SubCell"/>
</dbReference>
<comment type="similarity">
    <text evidence="12">Belongs to the G-protein coupled receptor 1 family.</text>
</comment>
<dbReference type="Pfam" id="PF00001">
    <property type="entry name" value="7tm_1"/>
    <property type="match status" value="1"/>
</dbReference>
<evidence type="ECO:0000256" key="13">
    <source>
        <dbReference type="SAM" id="Phobius"/>
    </source>
</evidence>
<feature type="transmembrane region" description="Helical" evidence="13">
    <location>
        <begin position="277"/>
        <end position="296"/>
    </location>
</feature>
<accession>A0A4W3H2G3</accession>
<keyword evidence="7 13" id="KW-0472">Membrane</keyword>
<evidence type="ECO:0000256" key="1">
    <source>
        <dbReference type="ARBA" id="ARBA00004651"/>
    </source>
</evidence>
<sequence>MDYTDPDNWTLYYGNYSEYNYTNGTENPTTLSGADNLSLVLFFLTFLAGVPGNLMVIWVMGFKMPRTVNVVWFLNLAVADLVYCLLLPFQIANILLKYHWPYGVLLCKLLPSSIILNLFASVFLLSAISVDRCVTVMLPVWSQNHRRVKSASWVSLGVWLLAAAVTWPSLVVRSTFELAPDWVVCINDYQPPWNQAAVELVRMLLGFVVPLLTILVSYSLIVHWIRVSRLSGSKQRSKPFKLMSAVVLTFFLCWLPYHVVGLLLLTSTKVPLVWGNLSVGLASINSAVNPFLYVFAGQDARRSLRVSLASAIRAALVEESFTASSSRAVTNSSQFASEVKV</sequence>
<keyword evidence="5 13" id="KW-1133">Transmembrane helix</keyword>
<evidence type="ECO:0000256" key="11">
    <source>
        <dbReference type="ARBA" id="ARBA00025736"/>
    </source>
</evidence>
<dbReference type="PANTHER" id="PTHR24225">
    <property type="entry name" value="CHEMOTACTIC RECEPTOR"/>
    <property type="match status" value="1"/>
</dbReference>
<dbReference type="GO" id="GO:0004930">
    <property type="term" value="F:G protein-coupled receptor activity"/>
    <property type="evidence" value="ECO:0007669"/>
    <property type="project" value="UniProtKB-KW"/>
</dbReference>
<dbReference type="InterPro" id="IPR000826">
    <property type="entry name" value="Formyl_rcpt-rel"/>
</dbReference>
<reference evidence="16" key="2">
    <citation type="journal article" date="2007" name="PLoS Biol.">
        <title>Survey sequencing and comparative analysis of the elephant shark (Callorhinchus milii) genome.</title>
        <authorList>
            <person name="Venkatesh B."/>
            <person name="Kirkness E.F."/>
            <person name="Loh Y.H."/>
            <person name="Halpern A.L."/>
            <person name="Lee A.P."/>
            <person name="Johnson J."/>
            <person name="Dandona N."/>
            <person name="Viswanathan L.D."/>
            <person name="Tay A."/>
            <person name="Venter J.C."/>
            <person name="Strausberg R.L."/>
            <person name="Brenner S."/>
        </authorList>
    </citation>
    <scope>NUCLEOTIDE SEQUENCE [LARGE SCALE GENOMIC DNA]</scope>
</reference>
<reference evidence="15" key="5">
    <citation type="submission" date="2025-09" db="UniProtKB">
        <authorList>
            <consortium name="Ensembl"/>
        </authorList>
    </citation>
    <scope>IDENTIFICATION</scope>
</reference>
<keyword evidence="2" id="KW-1003">Cell membrane</keyword>
<dbReference type="PROSITE" id="PS50262">
    <property type="entry name" value="G_PROTEIN_RECEP_F1_2"/>
    <property type="match status" value="1"/>
</dbReference>
<keyword evidence="9 12" id="KW-0675">Receptor</keyword>
<proteinExistence type="inferred from homology"/>
<feature type="transmembrane region" description="Helical" evidence="13">
    <location>
        <begin position="151"/>
        <end position="170"/>
    </location>
</feature>
<name>A0A4W3H2G3_CALMI</name>
<evidence type="ECO:0000256" key="10">
    <source>
        <dbReference type="ARBA" id="ARBA00023224"/>
    </source>
</evidence>
<dbReference type="InParanoid" id="A0A4W3H2G3"/>
<evidence type="ECO:0000256" key="7">
    <source>
        <dbReference type="ARBA" id="ARBA00023136"/>
    </source>
</evidence>
<keyword evidence="4 12" id="KW-0812">Transmembrane</keyword>
<dbReference type="GO" id="GO:0007200">
    <property type="term" value="P:phospholipase C-activating G protein-coupled receptor signaling pathway"/>
    <property type="evidence" value="ECO:0007669"/>
    <property type="project" value="TreeGrafter"/>
</dbReference>
<comment type="similarity">
    <text evidence="11">Belongs to the chemokine-like receptor (CMKLR) family.</text>
</comment>
<evidence type="ECO:0000256" key="12">
    <source>
        <dbReference type="RuleBase" id="RU000688"/>
    </source>
</evidence>
<keyword evidence="8" id="KW-1015">Disulfide bond</keyword>
<feature type="transmembrane region" description="Helical" evidence="13">
    <location>
        <begin position="70"/>
        <end position="89"/>
    </location>
</feature>
<evidence type="ECO:0000313" key="16">
    <source>
        <dbReference type="Proteomes" id="UP000314986"/>
    </source>
</evidence>
<feature type="transmembrane region" description="Helical" evidence="13">
    <location>
        <begin position="37"/>
        <end position="58"/>
    </location>
</feature>
<reference evidence="16" key="1">
    <citation type="journal article" date="2006" name="Science">
        <title>Ancient noncoding elements conserved in the human genome.</title>
        <authorList>
            <person name="Venkatesh B."/>
            <person name="Kirkness E.F."/>
            <person name="Loh Y.H."/>
            <person name="Halpern A.L."/>
            <person name="Lee A.P."/>
            <person name="Johnson J."/>
            <person name="Dandona N."/>
            <person name="Viswanathan L.D."/>
            <person name="Tay A."/>
            <person name="Venter J.C."/>
            <person name="Strausberg R.L."/>
            <person name="Brenner S."/>
        </authorList>
    </citation>
    <scope>NUCLEOTIDE SEQUENCE [LARGE SCALE GENOMIC DNA]</scope>
</reference>
<dbReference type="InterPro" id="IPR017452">
    <property type="entry name" value="GPCR_Rhodpsn_7TM"/>
</dbReference>
<evidence type="ECO:0000313" key="15">
    <source>
        <dbReference type="Ensembl" id="ENSCMIP00000004259.1"/>
    </source>
</evidence>
<feature type="transmembrane region" description="Helical" evidence="13">
    <location>
        <begin position="242"/>
        <end position="265"/>
    </location>
</feature>
<dbReference type="CDD" id="cd14974">
    <property type="entry name" value="7tmA_Anaphylatoxin_R-like"/>
    <property type="match status" value="1"/>
</dbReference>
<keyword evidence="16" id="KW-1185">Reference proteome</keyword>
<keyword evidence="6 12" id="KW-0297">G-protein coupled receptor</keyword>
<dbReference type="SUPFAM" id="SSF81321">
    <property type="entry name" value="Family A G protein-coupled receptor-like"/>
    <property type="match status" value="1"/>
</dbReference>
<evidence type="ECO:0000256" key="6">
    <source>
        <dbReference type="ARBA" id="ARBA00023040"/>
    </source>
</evidence>
<keyword evidence="10 12" id="KW-0807">Transducer</keyword>
<dbReference type="PANTHER" id="PTHR24225:SF29">
    <property type="entry name" value="C5A ANAPHYLATOXIN CHEMOTACTIC RECEPTOR 1"/>
    <property type="match status" value="1"/>
</dbReference>
<dbReference type="Ensembl" id="ENSCMIT00000004420.1">
    <property type="protein sequence ID" value="ENSCMIP00000004259.1"/>
    <property type="gene ID" value="ENSCMIG00000002537.1"/>
</dbReference>
<evidence type="ECO:0000256" key="8">
    <source>
        <dbReference type="ARBA" id="ARBA00023157"/>
    </source>
</evidence>
<dbReference type="STRING" id="7868.ENSCMIP00000004259"/>
<evidence type="ECO:0000256" key="5">
    <source>
        <dbReference type="ARBA" id="ARBA00022989"/>
    </source>
</evidence>